<evidence type="ECO:0000313" key="2">
    <source>
        <dbReference type="EMBL" id="RKP56394.1"/>
    </source>
</evidence>
<organism evidence="2 3">
    <name type="scientific">Pararobbsia silviterrae</name>
    <dbReference type="NCBI Taxonomy" id="1792498"/>
    <lineage>
        <taxon>Bacteria</taxon>
        <taxon>Pseudomonadati</taxon>
        <taxon>Pseudomonadota</taxon>
        <taxon>Betaproteobacteria</taxon>
        <taxon>Burkholderiales</taxon>
        <taxon>Burkholderiaceae</taxon>
        <taxon>Pararobbsia</taxon>
    </lineage>
</organism>
<accession>A0A494Y0V4</accession>
<dbReference type="Proteomes" id="UP000270342">
    <property type="component" value="Unassembled WGS sequence"/>
</dbReference>
<proteinExistence type="predicted"/>
<dbReference type="AlphaFoldDB" id="A0A494Y0V4"/>
<dbReference type="RefSeq" id="WP_121085342.1">
    <property type="nucleotide sequence ID" value="NZ_RBZU01000003.1"/>
</dbReference>
<feature type="compositionally biased region" description="Acidic residues" evidence="1">
    <location>
        <begin position="166"/>
        <end position="176"/>
    </location>
</feature>
<dbReference type="EMBL" id="RBZU01000003">
    <property type="protein sequence ID" value="RKP56394.1"/>
    <property type="molecule type" value="Genomic_DNA"/>
</dbReference>
<name>A0A494Y0V4_9BURK</name>
<evidence type="ECO:0000313" key="3">
    <source>
        <dbReference type="Proteomes" id="UP000270342"/>
    </source>
</evidence>
<gene>
    <name evidence="2" type="ORF">D7S86_08335</name>
</gene>
<sequence length="192" mass="21340">MFNVSNHLAKIKSATNVSEKHGKERIPAISIGLFLVGSGALLDQFDTMLRTTLYRKPMPSPGALPLETEELNEVRFPFMRNLAWSQKYAGYQLRIRIGATGKDDVLLSECTLKDIHFVTQEGGNVGVQFKVSAHPLNEIDHGRIAQRLQQEVFIDLIPPEKAPSLFDEEESDEDGDPFAGSDLATDDTRIDA</sequence>
<comment type="caution">
    <text evidence="2">The sequence shown here is derived from an EMBL/GenBank/DDBJ whole genome shotgun (WGS) entry which is preliminary data.</text>
</comment>
<feature type="region of interest" description="Disordered" evidence="1">
    <location>
        <begin position="163"/>
        <end position="192"/>
    </location>
</feature>
<reference evidence="2 3" key="1">
    <citation type="submission" date="2018-10" db="EMBL/GenBank/DDBJ databases">
        <title>Robbsia sp. DHC34, isolated from soil.</title>
        <authorList>
            <person name="Gao Z.-H."/>
            <person name="Qiu L.-H."/>
        </authorList>
    </citation>
    <scope>NUCLEOTIDE SEQUENCE [LARGE SCALE GENOMIC DNA]</scope>
    <source>
        <strain evidence="2 3">DHC34</strain>
    </source>
</reference>
<dbReference type="OrthoDB" id="9033198at2"/>
<evidence type="ECO:0000256" key="1">
    <source>
        <dbReference type="SAM" id="MobiDB-lite"/>
    </source>
</evidence>
<protein>
    <submittedName>
        <fullName evidence="2">Uncharacterized protein</fullName>
    </submittedName>
</protein>
<keyword evidence="3" id="KW-1185">Reference proteome</keyword>